<dbReference type="InterPro" id="IPR021765">
    <property type="entry name" value="UstYa-like"/>
</dbReference>
<comment type="similarity">
    <text evidence="1">Belongs to the ustYa family.</text>
</comment>
<organism evidence="2 3">
    <name type="scientific">Hohenbuehelia grisea</name>
    <dbReference type="NCBI Taxonomy" id="104357"/>
    <lineage>
        <taxon>Eukaryota</taxon>
        <taxon>Fungi</taxon>
        <taxon>Dikarya</taxon>
        <taxon>Basidiomycota</taxon>
        <taxon>Agaricomycotina</taxon>
        <taxon>Agaricomycetes</taxon>
        <taxon>Agaricomycetidae</taxon>
        <taxon>Agaricales</taxon>
        <taxon>Pleurotineae</taxon>
        <taxon>Pleurotaceae</taxon>
        <taxon>Hohenbuehelia</taxon>
    </lineage>
</organism>
<accession>A0ABR3K174</accession>
<evidence type="ECO:0000313" key="3">
    <source>
        <dbReference type="Proteomes" id="UP001556367"/>
    </source>
</evidence>
<proteinExistence type="inferred from homology"/>
<name>A0ABR3K174_9AGAR</name>
<evidence type="ECO:0000256" key="1">
    <source>
        <dbReference type="ARBA" id="ARBA00035112"/>
    </source>
</evidence>
<comment type="caution">
    <text evidence="2">The sequence shown here is derived from an EMBL/GenBank/DDBJ whole genome shotgun (WGS) entry which is preliminary data.</text>
</comment>
<dbReference type="EMBL" id="JASNQZ010000001">
    <property type="protein sequence ID" value="KAL0961082.1"/>
    <property type="molecule type" value="Genomic_DNA"/>
</dbReference>
<reference evidence="3" key="1">
    <citation type="submission" date="2024-06" db="EMBL/GenBank/DDBJ databases">
        <title>Multi-omics analyses provide insights into the biosynthesis of the anticancer antibiotic pleurotin in Hohenbuehelia grisea.</title>
        <authorList>
            <person name="Weaver J.A."/>
            <person name="Alberti F."/>
        </authorList>
    </citation>
    <scope>NUCLEOTIDE SEQUENCE [LARGE SCALE GENOMIC DNA]</scope>
    <source>
        <strain evidence="3">T-177</strain>
    </source>
</reference>
<keyword evidence="3" id="KW-1185">Reference proteome</keyword>
<dbReference type="Proteomes" id="UP001556367">
    <property type="component" value="Unassembled WGS sequence"/>
</dbReference>
<gene>
    <name evidence="2" type="ORF">HGRIS_006065</name>
</gene>
<evidence type="ECO:0000313" key="2">
    <source>
        <dbReference type="EMBL" id="KAL0961082.1"/>
    </source>
</evidence>
<sequence length="136" mass="16026">MLMQSGKLSTPELRCLDIIRKAIVVAELDPELLTEKADQLSRHCVNYLRQMVLCRTDMEREMVIGKPKPVVHPDLFECRDWNVVFRELEENQRQYAQRSDNWINVGFKPMATELSSRFDIQFTNAFSGLRRHQLPF</sequence>
<protein>
    <submittedName>
        <fullName evidence="2">Uncharacterized protein</fullName>
    </submittedName>
</protein>
<dbReference type="Pfam" id="PF11807">
    <property type="entry name" value="UstYa"/>
    <property type="match status" value="1"/>
</dbReference>